<evidence type="ECO:0000313" key="3">
    <source>
        <dbReference type="Proteomes" id="UP001172101"/>
    </source>
</evidence>
<proteinExistence type="predicted"/>
<keyword evidence="3" id="KW-1185">Reference proteome</keyword>
<name>A0AA40ACA0_9PEZI</name>
<dbReference type="Proteomes" id="UP001172101">
    <property type="component" value="Unassembled WGS sequence"/>
</dbReference>
<gene>
    <name evidence="2" type="ORF">B0T26DRAFT_781622</name>
</gene>
<dbReference type="RefSeq" id="XP_060294536.1">
    <property type="nucleotide sequence ID" value="XM_060446711.1"/>
</dbReference>
<accession>A0AA40ACA0</accession>
<feature type="compositionally biased region" description="Low complexity" evidence="1">
    <location>
        <begin position="72"/>
        <end position="81"/>
    </location>
</feature>
<feature type="region of interest" description="Disordered" evidence="1">
    <location>
        <begin position="1"/>
        <end position="81"/>
    </location>
</feature>
<dbReference type="GeneID" id="85329981"/>
<protein>
    <submittedName>
        <fullName evidence="2">Uncharacterized protein</fullName>
    </submittedName>
</protein>
<evidence type="ECO:0000313" key="2">
    <source>
        <dbReference type="EMBL" id="KAK0713213.1"/>
    </source>
</evidence>
<comment type="caution">
    <text evidence="2">The sequence shown here is derived from an EMBL/GenBank/DDBJ whole genome shotgun (WGS) entry which is preliminary data.</text>
</comment>
<reference evidence="2" key="1">
    <citation type="submission" date="2023-06" db="EMBL/GenBank/DDBJ databases">
        <title>Genome-scale phylogeny and comparative genomics of the fungal order Sordariales.</title>
        <authorList>
            <consortium name="Lawrence Berkeley National Laboratory"/>
            <person name="Hensen N."/>
            <person name="Bonometti L."/>
            <person name="Westerberg I."/>
            <person name="Brannstrom I.O."/>
            <person name="Guillou S."/>
            <person name="Cros-Aarteil S."/>
            <person name="Calhoun S."/>
            <person name="Haridas S."/>
            <person name="Kuo A."/>
            <person name="Mondo S."/>
            <person name="Pangilinan J."/>
            <person name="Riley R."/>
            <person name="LaButti K."/>
            <person name="Andreopoulos B."/>
            <person name="Lipzen A."/>
            <person name="Chen C."/>
            <person name="Yanf M."/>
            <person name="Daum C."/>
            <person name="Ng V."/>
            <person name="Clum A."/>
            <person name="Steindorff A."/>
            <person name="Ohm R."/>
            <person name="Martin F."/>
            <person name="Silar P."/>
            <person name="Natvig D."/>
            <person name="Lalanne C."/>
            <person name="Gautier V."/>
            <person name="Ament-velasquez S.L."/>
            <person name="Kruys A."/>
            <person name="Hutchinson M.I."/>
            <person name="Powell A.J."/>
            <person name="Barry K."/>
            <person name="Miller A.N."/>
            <person name="Grigoriev I.V."/>
            <person name="Debuchy R."/>
            <person name="Gladieux P."/>
            <person name="Thoren M.H."/>
            <person name="Johannesson H."/>
        </authorList>
    </citation>
    <scope>NUCLEOTIDE SEQUENCE</scope>
    <source>
        <strain evidence="2">SMH2392-1A</strain>
    </source>
</reference>
<dbReference type="EMBL" id="JAUIRO010000005">
    <property type="protein sequence ID" value="KAK0713213.1"/>
    <property type="molecule type" value="Genomic_DNA"/>
</dbReference>
<dbReference type="AlphaFoldDB" id="A0AA40ACA0"/>
<evidence type="ECO:0000256" key="1">
    <source>
        <dbReference type="SAM" id="MobiDB-lite"/>
    </source>
</evidence>
<sequence length="201" mass="21532">MAAFPEAQHGFHRADPVRTARRSLRAAPPPASLVHGDAALSSDLPNPPQPDQTIRLNTPPRLGGRGHPQHPAADAGVGGARAADQQLDAAAGTAGGWTAALVERLMPAAEYSLAYYRQVAGWDAVFAAAYHRSIAAVVHEFEHLVAHAEKYPLDIAVWAAVLELTALGSFAASWMAQHSGHVPRRAFVSFLKRLDMDWSQV</sequence>
<organism evidence="2 3">
    <name type="scientific">Lasiosphaeria miniovina</name>
    <dbReference type="NCBI Taxonomy" id="1954250"/>
    <lineage>
        <taxon>Eukaryota</taxon>
        <taxon>Fungi</taxon>
        <taxon>Dikarya</taxon>
        <taxon>Ascomycota</taxon>
        <taxon>Pezizomycotina</taxon>
        <taxon>Sordariomycetes</taxon>
        <taxon>Sordariomycetidae</taxon>
        <taxon>Sordariales</taxon>
        <taxon>Lasiosphaeriaceae</taxon>
        <taxon>Lasiosphaeria</taxon>
    </lineage>
</organism>